<dbReference type="SUPFAM" id="SSF48371">
    <property type="entry name" value="ARM repeat"/>
    <property type="match status" value="1"/>
</dbReference>
<organism evidence="2 4">
    <name type="scientific">Tetradesmus obliquus</name>
    <name type="common">Green alga</name>
    <name type="synonym">Acutodesmus obliquus</name>
    <dbReference type="NCBI Taxonomy" id="3088"/>
    <lineage>
        <taxon>Eukaryota</taxon>
        <taxon>Viridiplantae</taxon>
        <taxon>Chlorophyta</taxon>
        <taxon>core chlorophytes</taxon>
        <taxon>Chlorophyceae</taxon>
        <taxon>CS clade</taxon>
        <taxon>Sphaeropleales</taxon>
        <taxon>Scenedesmaceae</taxon>
        <taxon>Tetradesmus</taxon>
    </lineage>
</organism>
<evidence type="ECO:0000259" key="1">
    <source>
        <dbReference type="PROSITE" id="PS51363"/>
    </source>
</evidence>
<dbReference type="Gene3D" id="1.25.40.180">
    <property type="match status" value="1"/>
</dbReference>
<gene>
    <name evidence="2" type="ORF">BQ4739_LOCUS12479</name>
    <name evidence="3" type="ORF">BQ4739_LOCUS18981</name>
</gene>
<reference evidence="2 4" key="1">
    <citation type="submission" date="2016-10" db="EMBL/GenBank/DDBJ databases">
        <authorList>
            <person name="Cai Z."/>
        </authorList>
    </citation>
    <scope>NUCLEOTIDE SEQUENCE [LARGE SCALE GENOMIC DNA]</scope>
</reference>
<dbReference type="Proteomes" id="UP000256970">
    <property type="component" value="Unassembled WGS sequence"/>
</dbReference>
<dbReference type="InterPro" id="IPR016024">
    <property type="entry name" value="ARM-type_fold"/>
</dbReference>
<dbReference type="AlphaFoldDB" id="A0A383W568"/>
<dbReference type="GO" id="GO:0016020">
    <property type="term" value="C:membrane"/>
    <property type="evidence" value="ECO:0007669"/>
    <property type="project" value="TreeGrafter"/>
</dbReference>
<dbReference type="InterPro" id="IPR057397">
    <property type="entry name" value="HEAT_5MP1_2"/>
</dbReference>
<evidence type="ECO:0000313" key="4">
    <source>
        <dbReference type="Proteomes" id="UP000256970"/>
    </source>
</evidence>
<feature type="domain" description="W2" evidence="1">
    <location>
        <begin position="253"/>
        <end position="423"/>
    </location>
</feature>
<dbReference type="EMBL" id="FNXT01001125">
    <property type="protein sequence ID" value="SZX72289.1"/>
    <property type="molecule type" value="Genomic_DNA"/>
</dbReference>
<dbReference type="Pfam" id="PF25504">
    <property type="entry name" value="HEAT_5MP1_2"/>
    <property type="match status" value="1"/>
</dbReference>
<dbReference type="InterPro" id="IPR003307">
    <property type="entry name" value="W2_domain"/>
</dbReference>
<proteinExistence type="predicted"/>
<sequence>MSTKEERPTLAGVNVKTRKRNIVVPADPGSFATAIVQIFQDAADGVSVEKDLEAGVKVLDSAELDFSRYADTLFEVLFAGGRLSTGGNLADDQKEKLAFNVLASDATPEALLPYIKVFQSLIRRRPFLVKGLEATLNKFILSLEFYDEAGRKKIATATAMAFSYKLGCLPENVLQTLLNDRLVAKGSVMGFVTTFFQVFLQKENLDDLVGLLTKARVVNRLLDFMPPSKRTLEDFNAHFNEAGLGPLVEWNTRREIDTKVAELQEGLEKMMSADPPHSSADIISFVKSRKAEQGLPDADVVRVLWVCVMRSVALTGKNQAQILQTIVAKVKAHHKLLGTFVTNAKLELTLLVTLQVLCYEDNRLLKLFSDIVKLLYNGDLVGEDTIQHWHKKGSHPKGRNVFLKDMEPFIKWLEEAEEEDDEEDE</sequence>
<accession>A0A383W568</accession>
<dbReference type="GO" id="GO:0005737">
    <property type="term" value="C:cytoplasm"/>
    <property type="evidence" value="ECO:0007669"/>
    <property type="project" value="TreeGrafter"/>
</dbReference>
<dbReference type="SMART" id="SM00515">
    <property type="entry name" value="eIF5C"/>
    <property type="match status" value="1"/>
</dbReference>
<evidence type="ECO:0000313" key="3">
    <source>
        <dbReference type="EMBL" id="SZX78663.1"/>
    </source>
</evidence>
<evidence type="ECO:0000313" key="2">
    <source>
        <dbReference type="EMBL" id="SZX72289.1"/>
    </source>
</evidence>
<dbReference type="Pfam" id="PF02020">
    <property type="entry name" value="W2"/>
    <property type="match status" value="1"/>
</dbReference>
<dbReference type="InterPro" id="IPR051245">
    <property type="entry name" value="eIF5-mimic_regulator"/>
</dbReference>
<dbReference type="EMBL" id="FNXT01001327">
    <property type="protein sequence ID" value="SZX78663.1"/>
    <property type="molecule type" value="Genomic_DNA"/>
</dbReference>
<dbReference type="PANTHER" id="PTHR14208:SF2">
    <property type="entry name" value="PROTEIN KRASAVIETZ"/>
    <property type="match status" value="1"/>
</dbReference>
<protein>
    <recommendedName>
        <fullName evidence="1">W2 domain-containing protein</fullName>
    </recommendedName>
</protein>
<name>A0A383W568_TETOB</name>
<keyword evidence="4" id="KW-1185">Reference proteome</keyword>
<dbReference type="PANTHER" id="PTHR14208">
    <property type="entry name" value="BASIC LEUCINE ZIPPER AND W2 DOMAIN-CONTAINING PROTEIN"/>
    <property type="match status" value="1"/>
</dbReference>
<dbReference type="PROSITE" id="PS51363">
    <property type="entry name" value="W2"/>
    <property type="match status" value="1"/>
</dbReference>